<feature type="domain" description="RNA-binding S4" evidence="3">
    <location>
        <begin position="18"/>
        <end position="79"/>
    </location>
</feature>
<dbReference type="Gene3D" id="3.10.290.10">
    <property type="entry name" value="RNA-binding S4 domain"/>
    <property type="match status" value="1"/>
</dbReference>
<dbReference type="Pfam" id="PF00849">
    <property type="entry name" value="PseudoU_synth_2"/>
    <property type="match status" value="1"/>
</dbReference>
<dbReference type="PROSITE" id="PS01129">
    <property type="entry name" value="PSI_RLU"/>
    <property type="match status" value="1"/>
</dbReference>
<evidence type="ECO:0000259" key="3">
    <source>
        <dbReference type="SMART" id="SM00363"/>
    </source>
</evidence>
<dbReference type="Gene3D" id="3.30.2350.10">
    <property type="entry name" value="Pseudouridine synthase"/>
    <property type="match status" value="1"/>
</dbReference>
<protein>
    <recommendedName>
        <fullName evidence="3">RNA-binding S4 domain-containing protein</fullName>
    </recommendedName>
</protein>
<proteinExistence type="inferred from homology"/>
<dbReference type="SMART" id="SM00363">
    <property type="entry name" value="S4"/>
    <property type="match status" value="1"/>
</dbReference>
<sequence length="168" mass="18107">MIGSKQHNLTVRPEDSQKRLDRTLADALPELSRTRLKTLIQAGMVSINGKLVTDPAHRMALLEKIKITIPPPEPARPRPQQIPLPIVYEDDDLIVIDKPAGLVVHPAPGNPDQTLVNALLAHCGDSISGIGGVRRPGIVHRLDKGTSGLLVAAKNDAAHHHLSALFAK</sequence>
<dbReference type="GO" id="GO:0000455">
    <property type="term" value="P:enzyme-directed rRNA pseudouridine synthesis"/>
    <property type="evidence" value="ECO:0007669"/>
    <property type="project" value="TreeGrafter"/>
</dbReference>
<dbReference type="InterPro" id="IPR050188">
    <property type="entry name" value="RluA_PseudoU_synthase"/>
</dbReference>
<accession>A0A382RXQ9</accession>
<dbReference type="InterPro" id="IPR036986">
    <property type="entry name" value="S4_RNA-bd_sf"/>
</dbReference>
<reference evidence="4" key="1">
    <citation type="submission" date="2018-05" db="EMBL/GenBank/DDBJ databases">
        <authorList>
            <person name="Lanie J.A."/>
            <person name="Ng W.-L."/>
            <person name="Kazmierczak K.M."/>
            <person name="Andrzejewski T.M."/>
            <person name="Davidsen T.M."/>
            <person name="Wayne K.J."/>
            <person name="Tettelin H."/>
            <person name="Glass J.I."/>
            <person name="Rusch D."/>
            <person name="Podicherti R."/>
            <person name="Tsui H.-C.T."/>
            <person name="Winkler M.E."/>
        </authorList>
    </citation>
    <scope>NUCLEOTIDE SEQUENCE</scope>
</reference>
<evidence type="ECO:0000256" key="2">
    <source>
        <dbReference type="ARBA" id="ARBA00023235"/>
    </source>
</evidence>
<evidence type="ECO:0000313" key="4">
    <source>
        <dbReference type="EMBL" id="SVD02413.1"/>
    </source>
</evidence>
<feature type="non-terminal residue" evidence="4">
    <location>
        <position position="168"/>
    </location>
</feature>
<gene>
    <name evidence="4" type="ORF">METZ01_LOCUS355267</name>
</gene>
<dbReference type="Pfam" id="PF01479">
    <property type="entry name" value="S4"/>
    <property type="match status" value="1"/>
</dbReference>
<dbReference type="InterPro" id="IPR006145">
    <property type="entry name" value="PsdUridine_synth_RsuA/RluA"/>
</dbReference>
<dbReference type="EMBL" id="UINC01124933">
    <property type="protein sequence ID" value="SVD02413.1"/>
    <property type="molecule type" value="Genomic_DNA"/>
</dbReference>
<dbReference type="PANTHER" id="PTHR21600">
    <property type="entry name" value="MITOCHONDRIAL RNA PSEUDOURIDINE SYNTHASE"/>
    <property type="match status" value="1"/>
</dbReference>
<dbReference type="InterPro" id="IPR002942">
    <property type="entry name" value="S4_RNA-bd"/>
</dbReference>
<dbReference type="SUPFAM" id="SSF55120">
    <property type="entry name" value="Pseudouridine synthase"/>
    <property type="match status" value="1"/>
</dbReference>
<dbReference type="CDD" id="cd02869">
    <property type="entry name" value="PseudoU_synth_RluA_like"/>
    <property type="match status" value="1"/>
</dbReference>
<dbReference type="PANTHER" id="PTHR21600:SF44">
    <property type="entry name" value="RIBOSOMAL LARGE SUBUNIT PSEUDOURIDINE SYNTHASE D"/>
    <property type="match status" value="1"/>
</dbReference>
<dbReference type="SUPFAM" id="SSF55174">
    <property type="entry name" value="Alpha-L RNA-binding motif"/>
    <property type="match status" value="1"/>
</dbReference>
<keyword evidence="2" id="KW-0413">Isomerase</keyword>
<dbReference type="GO" id="GO:0003723">
    <property type="term" value="F:RNA binding"/>
    <property type="evidence" value="ECO:0007669"/>
    <property type="project" value="InterPro"/>
</dbReference>
<dbReference type="InterPro" id="IPR020103">
    <property type="entry name" value="PsdUridine_synth_cat_dom_sf"/>
</dbReference>
<comment type="similarity">
    <text evidence="1">Belongs to the pseudouridine synthase RluA family.</text>
</comment>
<dbReference type="InterPro" id="IPR006224">
    <property type="entry name" value="PsdUridine_synth_RluA-like_CS"/>
</dbReference>
<name>A0A382RXQ9_9ZZZZ</name>
<dbReference type="PROSITE" id="PS50889">
    <property type="entry name" value="S4"/>
    <property type="match status" value="1"/>
</dbReference>
<evidence type="ECO:0000256" key="1">
    <source>
        <dbReference type="ARBA" id="ARBA00010876"/>
    </source>
</evidence>
<organism evidence="4">
    <name type="scientific">marine metagenome</name>
    <dbReference type="NCBI Taxonomy" id="408172"/>
    <lineage>
        <taxon>unclassified sequences</taxon>
        <taxon>metagenomes</taxon>
        <taxon>ecological metagenomes</taxon>
    </lineage>
</organism>
<dbReference type="GO" id="GO:0009982">
    <property type="term" value="F:pseudouridine synthase activity"/>
    <property type="evidence" value="ECO:0007669"/>
    <property type="project" value="InterPro"/>
</dbReference>
<dbReference type="CDD" id="cd00165">
    <property type="entry name" value="S4"/>
    <property type="match status" value="1"/>
</dbReference>
<dbReference type="AlphaFoldDB" id="A0A382RXQ9"/>